<keyword evidence="7 12" id="KW-0812">Transmembrane</keyword>
<evidence type="ECO:0000256" key="10">
    <source>
        <dbReference type="ARBA" id="ARBA00023065"/>
    </source>
</evidence>
<evidence type="ECO:0000256" key="5">
    <source>
        <dbReference type="ARBA" id="ARBA00022519"/>
    </source>
</evidence>
<feature type="transmembrane region" description="Helical" evidence="12">
    <location>
        <begin position="457"/>
        <end position="477"/>
    </location>
</feature>
<dbReference type="EMBL" id="JADCKA010000001">
    <property type="protein sequence ID" value="MBE5034895.1"/>
    <property type="molecule type" value="Genomic_DNA"/>
</dbReference>
<evidence type="ECO:0000256" key="1">
    <source>
        <dbReference type="ARBA" id="ARBA00004429"/>
    </source>
</evidence>
<comment type="similarity">
    <text evidence="2">Belongs to the TrkH potassium transport family.</text>
</comment>
<feature type="transmembrane region" description="Helical" evidence="12">
    <location>
        <begin position="325"/>
        <end position="344"/>
    </location>
</feature>
<keyword evidence="3" id="KW-0813">Transport</keyword>
<feature type="transmembrane region" description="Helical" evidence="12">
    <location>
        <begin position="12"/>
        <end position="33"/>
    </location>
</feature>
<comment type="caution">
    <text evidence="13">The sequence shown here is derived from an EMBL/GenBank/DDBJ whole genome shotgun (WGS) entry which is preliminary data.</text>
</comment>
<evidence type="ECO:0000256" key="4">
    <source>
        <dbReference type="ARBA" id="ARBA00022475"/>
    </source>
</evidence>
<keyword evidence="6" id="KW-0633">Potassium transport</keyword>
<feature type="transmembrane region" description="Helical" evidence="12">
    <location>
        <begin position="39"/>
        <end position="60"/>
    </location>
</feature>
<dbReference type="RefSeq" id="WP_226384557.1">
    <property type="nucleotide sequence ID" value="NZ_JADCKA010000001.1"/>
</dbReference>
<keyword evidence="11 12" id="KW-0472">Membrane</keyword>
<keyword evidence="10" id="KW-0406">Ion transport</keyword>
<feature type="transmembrane region" description="Helical" evidence="12">
    <location>
        <begin position="185"/>
        <end position="209"/>
    </location>
</feature>
<evidence type="ECO:0000313" key="14">
    <source>
        <dbReference type="Proteomes" id="UP001516588"/>
    </source>
</evidence>
<keyword evidence="14" id="KW-1185">Reference proteome</keyword>
<dbReference type="PIRSF" id="PIRSF006247">
    <property type="entry name" value="TrkH"/>
    <property type="match status" value="1"/>
</dbReference>
<keyword evidence="5" id="KW-0997">Cell inner membrane</keyword>
<evidence type="ECO:0000256" key="3">
    <source>
        <dbReference type="ARBA" id="ARBA00022448"/>
    </source>
</evidence>
<proteinExistence type="inferred from homology"/>
<evidence type="ECO:0000256" key="2">
    <source>
        <dbReference type="ARBA" id="ARBA00009137"/>
    </source>
</evidence>
<keyword evidence="4" id="KW-1003">Cell membrane</keyword>
<dbReference type="InterPro" id="IPR004772">
    <property type="entry name" value="TrkH"/>
</dbReference>
<evidence type="ECO:0000256" key="9">
    <source>
        <dbReference type="ARBA" id="ARBA00022989"/>
    </source>
</evidence>
<protein>
    <submittedName>
        <fullName evidence="13">TrkH family potassium uptake protein</fullName>
    </submittedName>
</protein>
<feature type="transmembrane region" description="Helical" evidence="12">
    <location>
        <begin position="274"/>
        <end position="294"/>
    </location>
</feature>
<sequence>MDINYRNSFKIFGAIMLVMSLAMMLPLIVAVIYGESDCIIAFAQVIVPSAIIGLMLMKLIKSKKKALKMRDGAFIVSVTWILFSLIGSIPFMLTESIPNFADAFFETASGFTTTGSTVVSDIESLPKAVLFWRALTHWLGGMGILIFTIALLPALGMDGQQVASAEMPGPTLSKITPKLSDTARYLYILYILMTLAETVLLMFGGMSLFDALCHSFSSLGTGGFSNYNNSIMHFQSGYIEVVLALFMFLAGMNFNLFFIFFRNGISAFIKDGEWKLYVGIVACCTLIVAIPLYVTGIYGLGDALRHSFFQNVTVITTTGFASADYMLWPVFCQSILFLLFFVGGSTSSTSGGIKVLRILVFAKMVKRSLVLRLHPNAVVPIKVNDRQVSRDTVSHMSGFLFLYIGVGVLCTFIISFDGFDAMTNISAAFSCLGNIGLGFNEVGPSGNFGIFSDFSKIVMAFTMIAGRLELFTLLVLFTKRFWRPFR</sequence>
<evidence type="ECO:0000256" key="8">
    <source>
        <dbReference type="ARBA" id="ARBA00022958"/>
    </source>
</evidence>
<accession>A0ABR9QVK1</accession>
<comment type="subcellular location">
    <subcellularLocation>
        <location evidence="1">Cell inner membrane</location>
        <topology evidence="1">Multi-pass membrane protein</topology>
    </subcellularLocation>
</comment>
<dbReference type="InterPro" id="IPR003445">
    <property type="entry name" value="Cat_transpt"/>
</dbReference>
<gene>
    <name evidence="13" type="ORF">INF20_01140</name>
</gene>
<keyword evidence="8" id="KW-0630">Potassium</keyword>
<feature type="transmembrane region" description="Helical" evidence="12">
    <location>
        <begin position="135"/>
        <end position="155"/>
    </location>
</feature>
<keyword evidence="9 12" id="KW-1133">Transmembrane helix</keyword>
<evidence type="ECO:0000256" key="7">
    <source>
        <dbReference type="ARBA" id="ARBA00022692"/>
    </source>
</evidence>
<dbReference type="Pfam" id="PF02386">
    <property type="entry name" value="TrkH"/>
    <property type="match status" value="1"/>
</dbReference>
<reference evidence="13 14" key="1">
    <citation type="submission" date="2020-10" db="EMBL/GenBank/DDBJ databases">
        <title>ChiBAC.</title>
        <authorList>
            <person name="Zenner C."/>
            <person name="Hitch T.C.A."/>
            <person name="Clavel T."/>
        </authorList>
    </citation>
    <scope>NUCLEOTIDE SEQUENCE [LARGE SCALE GENOMIC DNA]</scope>
    <source>
        <strain evidence="13 14">DSM 108706</strain>
    </source>
</reference>
<evidence type="ECO:0000256" key="12">
    <source>
        <dbReference type="SAM" id="Phobius"/>
    </source>
</evidence>
<evidence type="ECO:0000313" key="13">
    <source>
        <dbReference type="EMBL" id="MBE5034895.1"/>
    </source>
</evidence>
<dbReference type="PANTHER" id="PTHR32024:SF2">
    <property type="entry name" value="TRK SYSTEM POTASSIUM UPTAKE PROTEIN TRKG-RELATED"/>
    <property type="match status" value="1"/>
</dbReference>
<dbReference type="Proteomes" id="UP001516588">
    <property type="component" value="Unassembled WGS sequence"/>
</dbReference>
<name>A0ABR9QVK1_9FIRM</name>
<evidence type="ECO:0000256" key="11">
    <source>
        <dbReference type="ARBA" id="ARBA00023136"/>
    </source>
</evidence>
<organism evidence="13 14">
    <name type="scientific">Gallibacter intestinalis</name>
    <dbReference type="NCBI Taxonomy" id="2779356"/>
    <lineage>
        <taxon>Bacteria</taxon>
        <taxon>Bacillati</taxon>
        <taxon>Bacillota</taxon>
        <taxon>Clostridia</taxon>
        <taxon>Eubacteriales</taxon>
        <taxon>Eubacteriaceae</taxon>
        <taxon>Gallibacter</taxon>
    </lineage>
</organism>
<feature type="transmembrane region" description="Helical" evidence="12">
    <location>
        <begin position="396"/>
        <end position="416"/>
    </location>
</feature>
<evidence type="ECO:0000256" key="6">
    <source>
        <dbReference type="ARBA" id="ARBA00022538"/>
    </source>
</evidence>
<feature type="transmembrane region" description="Helical" evidence="12">
    <location>
        <begin position="238"/>
        <end position="262"/>
    </location>
</feature>
<dbReference type="PANTHER" id="PTHR32024">
    <property type="entry name" value="TRK SYSTEM POTASSIUM UPTAKE PROTEIN TRKG-RELATED"/>
    <property type="match status" value="1"/>
</dbReference>
<feature type="transmembrane region" description="Helical" evidence="12">
    <location>
        <begin position="72"/>
        <end position="93"/>
    </location>
</feature>